<dbReference type="EMBL" id="BLXT01007004">
    <property type="protein sequence ID" value="GFO35805.1"/>
    <property type="molecule type" value="Genomic_DNA"/>
</dbReference>
<accession>A0AAV4CVA2</accession>
<protein>
    <submittedName>
        <fullName evidence="1">Uncharacterized protein</fullName>
    </submittedName>
</protein>
<reference evidence="1 2" key="1">
    <citation type="journal article" date="2021" name="Elife">
        <title>Chloroplast acquisition without the gene transfer in kleptoplastic sea slugs, Plakobranchus ocellatus.</title>
        <authorList>
            <person name="Maeda T."/>
            <person name="Takahashi S."/>
            <person name="Yoshida T."/>
            <person name="Shimamura S."/>
            <person name="Takaki Y."/>
            <person name="Nagai Y."/>
            <person name="Toyoda A."/>
            <person name="Suzuki Y."/>
            <person name="Arimoto A."/>
            <person name="Ishii H."/>
            <person name="Satoh N."/>
            <person name="Nishiyama T."/>
            <person name="Hasebe M."/>
            <person name="Maruyama T."/>
            <person name="Minagawa J."/>
            <person name="Obokata J."/>
            <person name="Shigenobu S."/>
        </authorList>
    </citation>
    <scope>NUCLEOTIDE SEQUENCE [LARGE SCALE GENOMIC DNA]</scope>
</reference>
<sequence length="194" mass="21991">MGVKTFPTNITRTVILDLLRTPATLVAAPVRPIFYLCLWSVGHWENRSVRQIADIGKEKRMIGESVAQWLASSPRDLQGPFCRGFEPRHRRPGLTEGPKTCDHLVVDWLCDLRPLDPRDCQCFGGVVKLEPVIEKFPHIIGRIHESLCHQRLESAAASVRRPVAKKFSPDLRADSLVIEPRTPRRCRGKREASI</sequence>
<keyword evidence="2" id="KW-1185">Reference proteome</keyword>
<comment type="caution">
    <text evidence="1">The sequence shown here is derived from an EMBL/GenBank/DDBJ whole genome shotgun (WGS) entry which is preliminary data.</text>
</comment>
<organism evidence="1 2">
    <name type="scientific">Plakobranchus ocellatus</name>
    <dbReference type="NCBI Taxonomy" id="259542"/>
    <lineage>
        <taxon>Eukaryota</taxon>
        <taxon>Metazoa</taxon>
        <taxon>Spiralia</taxon>
        <taxon>Lophotrochozoa</taxon>
        <taxon>Mollusca</taxon>
        <taxon>Gastropoda</taxon>
        <taxon>Heterobranchia</taxon>
        <taxon>Euthyneura</taxon>
        <taxon>Panpulmonata</taxon>
        <taxon>Sacoglossa</taxon>
        <taxon>Placobranchoidea</taxon>
        <taxon>Plakobranchidae</taxon>
        <taxon>Plakobranchus</taxon>
    </lineage>
</organism>
<dbReference type="AlphaFoldDB" id="A0AAV4CVA2"/>
<evidence type="ECO:0000313" key="2">
    <source>
        <dbReference type="Proteomes" id="UP000735302"/>
    </source>
</evidence>
<gene>
    <name evidence="1" type="ORF">PoB_006231000</name>
</gene>
<dbReference type="Proteomes" id="UP000735302">
    <property type="component" value="Unassembled WGS sequence"/>
</dbReference>
<evidence type="ECO:0000313" key="1">
    <source>
        <dbReference type="EMBL" id="GFO35805.1"/>
    </source>
</evidence>
<proteinExistence type="predicted"/>
<name>A0AAV4CVA2_9GAST</name>